<keyword evidence="3" id="KW-0378">Hydrolase</keyword>
<protein>
    <recommendedName>
        <fullName evidence="2">protein-tyrosine-phosphatase</fullName>
        <ecNumber evidence="2">3.1.3.48</ecNumber>
    </recommendedName>
</protein>
<accession>A0A180GKS9</accession>
<sequence length="66" mass="7245">MMRKVSEPLSWMGNSLQGGNLYGKLICPGLHCAAKLRSFDWAGSQCSCGAWITPAFQILRSKVDEV</sequence>
<evidence type="ECO:0000256" key="4">
    <source>
        <dbReference type="ARBA" id="ARBA00022912"/>
    </source>
</evidence>
<dbReference type="AlphaFoldDB" id="A0A180GKS9"/>
<evidence type="ECO:0000256" key="2">
    <source>
        <dbReference type="ARBA" id="ARBA00013064"/>
    </source>
</evidence>
<reference evidence="5" key="1">
    <citation type="submission" date="2009-11" db="EMBL/GenBank/DDBJ databases">
        <authorList>
            <consortium name="The Broad Institute Genome Sequencing Platform"/>
            <person name="Ward D."/>
            <person name="Feldgarden M."/>
            <person name="Earl A."/>
            <person name="Young S.K."/>
            <person name="Zeng Q."/>
            <person name="Koehrsen M."/>
            <person name="Alvarado L."/>
            <person name="Berlin A."/>
            <person name="Bochicchio J."/>
            <person name="Borenstein D."/>
            <person name="Chapman S.B."/>
            <person name="Chen Z."/>
            <person name="Engels R."/>
            <person name="Freedman E."/>
            <person name="Gellesch M."/>
            <person name="Goldberg J."/>
            <person name="Griggs A."/>
            <person name="Gujja S."/>
            <person name="Heilman E."/>
            <person name="Heiman D."/>
            <person name="Hepburn T."/>
            <person name="Howarth C."/>
            <person name="Jen D."/>
            <person name="Larson L."/>
            <person name="Lewis B."/>
            <person name="Mehta T."/>
            <person name="Park D."/>
            <person name="Pearson M."/>
            <person name="Roberts A."/>
            <person name="Saif S."/>
            <person name="Shea T."/>
            <person name="Shenoy N."/>
            <person name="Sisk P."/>
            <person name="Stolte C."/>
            <person name="Sykes S."/>
            <person name="Thomson T."/>
            <person name="Walk T."/>
            <person name="White J."/>
            <person name="Yandava C."/>
            <person name="Izard J."/>
            <person name="Baranova O.V."/>
            <person name="Blanton J.M."/>
            <person name="Tanner A.C."/>
            <person name="Dewhirst F.E."/>
            <person name="Haas B."/>
            <person name="Nusbaum C."/>
            <person name="Birren B."/>
        </authorList>
    </citation>
    <scope>NUCLEOTIDE SEQUENCE [LARGE SCALE GENOMIC DNA]</scope>
    <source>
        <strain evidence="5">1-1 BBBD Race 1</strain>
    </source>
</reference>
<dbReference type="GO" id="GO:0004725">
    <property type="term" value="F:protein tyrosine phosphatase activity"/>
    <property type="evidence" value="ECO:0007669"/>
    <property type="project" value="UniProtKB-EC"/>
</dbReference>
<keyword evidence="7" id="KW-1185">Reference proteome</keyword>
<dbReference type="STRING" id="630390.A0A180GKS9"/>
<keyword evidence="4" id="KW-0904">Protein phosphatase</keyword>
<proteinExistence type="inferred from homology"/>
<dbReference type="EnsemblFungi" id="PTTG_27418-t43_1">
    <property type="protein sequence ID" value="PTTG_27418-t43_1-p1"/>
    <property type="gene ID" value="PTTG_27418"/>
</dbReference>
<dbReference type="EC" id="3.1.3.48" evidence="2"/>
<evidence type="ECO:0000256" key="1">
    <source>
        <dbReference type="ARBA" id="ARBA00008601"/>
    </source>
</evidence>
<dbReference type="GO" id="GO:0008138">
    <property type="term" value="F:protein tyrosine/serine/threonine phosphatase activity"/>
    <property type="evidence" value="ECO:0007669"/>
    <property type="project" value="TreeGrafter"/>
</dbReference>
<evidence type="ECO:0000313" key="7">
    <source>
        <dbReference type="Proteomes" id="UP000005240"/>
    </source>
</evidence>
<dbReference type="EMBL" id="ADAS02000055">
    <property type="protein sequence ID" value="OAV93069.1"/>
    <property type="molecule type" value="Genomic_DNA"/>
</dbReference>
<evidence type="ECO:0000313" key="5">
    <source>
        <dbReference type="EMBL" id="OAV93069.1"/>
    </source>
</evidence>
<dbReference type="Proteomes" id="UP000005240">
    <property type="component" value="Unassembled WGS sequence"/>
</dbReference>
<dbReference type="GO" id="GO:0005634">
    <property type="term" value="C:nucleus"/>
    <property type="evidence" value="ECO:0007669"/>
    <property type="project" value="TreeGrafter"/>
</dbReference>
<dbReference type="PANTHER" id="PTHR45848">
    <property type="entry name" value="DUAL SPECIFICITY PROTEIN PHOSPHATASE 12 FAMILY MEMBER"/>
    <property type="match status" value="1"/>
</dbReference>
<comment type="similarity">
    <text evidence="1">Belongs to the protein-tyrosine phosphatase family. Non-receptor class dual specificity subfamily.</text>
</comment>
<evidence type="ECO:0000313" key="6">
    <source>
        <dbReference type="EnsemblFungi" id="PTTG_27418-t43_1-p1"/>
    </source>
</evidence>
<organism evidence="5">
    <name type="scientific">Puccinia triticina (isolate 1-1 / race 1 (BBBD))</name>
    <name type="common">Brown leaf rust fungus</name>
    <dbReference type="NCBI Taxonomy" id="630390"/>
    <lineage>
        <taxon>Eukaryota</taxon>
        <taxon>Fungi</taxon>
        <taxon>Dikarya</taxon>
        <taxon>Basidiomycota</taxon>
        <taxon>Pucciniomycotina</taxon>
        <taxon>Pucciniomycetes</taxon>
        <taxon>Pucciniales</taxon>
        <taxon>Pucciniaceae</taxon>
        <taxon>Puccinia</taxon>
    </lineage>
</organism>
<evidence type="ECO:0000256" key="3">
    <source>
        <dbReference type="ARBA" id="ARBA00022801"/>
    </source>
</evidence>
<gene>
    <name evidence="5" type="ORF">PTTG_27418</name>
</gene>
<dbReference type="VEuPathDB" id="FungiDB:PTTG_27418"/>
<reference evidence="5" key="2">
    <citation type="submission" date="2016-05" db="EMBL/GenBank/DDBJ databases">
        <title>Comparative analysis highlights variable genome content of wheat rusts and divergence of the mating loci.</title>
        <authorList>
            <person name="Cuomo C.A."/>
            <person name="Bakkeren G."/>
            <person name="Szabo L."/>
            <person name="Khalil H."/>
            <person name="Joly D."/>
            <person name="Goldberg J."/>
            <person name="Young S."/>
            <person name="Zeng Q."/>
            <person name="Fellers J."/>
        </authorList>
    </citation>
    <scope>NUCLEOTIDE SEQUENCE [LARGE SCALE GENOMIC DNA]</scope>
    <source>
        <strain evidence="5">1-1 BBBD Race 1</strain>
    </source>
</reference>
<dbReference type="PANTHER" id="PTHR45848:SF4">
    <property type="entry name" value="DUAL SPECIFICITY PROTEIN PHOSPHATASE 12"/>
    <property type="match status" value="1"/>
</dbReference>
<name>A0A180GKS9_PUCT1</name>
<reference evidence="6 7" key="3">
    <citation type="journal article" date="2017" name="G3 (Bethesda)">
        <title>Comparative analysis highlights variable genome content of wheat rusts and divergence of the mating loci.</title>
        <authorList>
            <person name="Cuomo C.A."/>
            <person name="Bakkeren G."/>
            <person name="Khalil H.B."/>
            <person name="Panwar V."/>
            <person name="Joly D."/>
            <person name="Linning R."/>
            <person name="Sakthikumar S."/>
            <person name="Song X."/>
            <person name="Adiconis X."/>
            <person name="Fan L."/>
            <person name="Goldberg J.M."/>
            <person name="Levin J.Z."/>
            <person name="Young S."/>
            <person name="Zeng Q."/>
            <person name="Anikster Y."/>
            <person name="Bruce M."/>
            <person name="Wang M."/>
            <person name="Yin C."/>
            <person name="McCallum B."/>
            <person name="Szabo L.J."/>
            <person name="Hulbert S."/>
            <person name="Chen X."/>
            <person name="Fellers J.P."/>
        </authorList>
    </citation>
    <scope>NUCLEOTIDE SEQUENCE</scope>
    <source>
        <strain evidence="6">isolate 1-1 / race 1 (BBBD)</strain>
        <strain evidence="7">Isolate 1-1 / race 1 (BBBD)</strain>
    </source>
</reference>
<reference evidence="6" key="4">
    <citation type="submission" date="2025-05" db="UniProtKB">
        <authorList>
            <consortium name="EnsemblFungi"/>
        </authorList>
    </citation>
    <scope>IDENTIFICATION</scope>
    <source>
        <strain evidence="6">isolate 1-1 / race 1 (BBBD)</strain>
    </source>
</reference>
<dbReference type="OrthoDB" id="2017893at2759"/>